<dbReference type="SUPFAM" id="SSF57959">
    <property type="entry name" value="Leucine zipper domain"/>
    <property type="match status" value="1"/>
</dbReference>
<dbReference type="SMART" id="SM00338">
    <property type="entry name" value="BRLZ"/>
    <property type="match status" value="1"/>
</dbReference>
<dbReference type="FunFam" id="1.20.5.170:FF:000060">
    <property type="entry name" value="protein ABSCISIC ACID-INSENSITIVE 5 isoform X1"/>
    <property type="match status" value="1"/>
</dbReference>
<keyword evidence="12" id="KW-1185">Reference proteome</keyword>
<dbReference type="PANTHER" id="PTHR22952:SF175">
    <property type="entry name" value="PROTEIN ABSCISIC ACID-INSENSITIVE 5"/>
    <property type="match status" value="1"/>
</dbReference>
<dbReference type="PROSITE" id="PS50217">
    <property type="entry name" value="BZIP"/>
    <property type="match status" value="1"/>
</dbReference>
<evidence type="ECO:0000256" key="7">
    <source>
        <dbReference type="ARBA" id="ARBA00023242"/>
    </source>
</evidence>
<feature type="compositionally biased region" description="Polar residues" evidence="10">
    <location>
        <begin position="151"/>
        <end position="161"/>
    </location>
</feature>
<evidence type="ECO:0000313" key="13">
    <source>
        <dbReference type="RefSeq" id="XP_022743528.1"/>
    </source>
</evidence>
<evidence type="ECO:0000256" key="4">
    <source>
        <dbReference type="ARBA" id="ARBA00023015"/>
    </source>
</evidence>
<feature type="region of interest" description="Disordered" evidence="10">
    <location>
        <begin position="104"/>
        <end position="123"/>
    </location>
</feature>
<keyword evidence="9" id="KW-0175">Coiled coil</keyword>
<feature type="region of interest" description="Disordered" evidence="10">
    <location>
        <begin position="137"/>
        <end position="162"/>
    </location>
</feature>
<evidence type="ECO:0000256" key="8">
    <source>
        <dbReference type="ARBA" id="ARBA00061369"/>
    </source>
</evidence>
<dbReference type="PANTHER" id="PTHR22952">
    <property type="entry name" value="CAMP-RESPONSE ELEMENT BINDING PROTEIN-RELATED"/>
    <property type="match status" value="1"/>
</dbReference>
<dbReference type="GO" id="GO:0009845">
    <property type="term" value="P:seed germination"/>
    <property type="evidence" value="ECO:0007669"/>
    <property type="project" value="UniProtKB-ARBA"/>
</dbReference>
<comment type="similarity">
    <text evidence="8">Belongs to the bZIP family. ABI5 subfamily.</text>
</comment>
<dbReference type="PROSITE" id="PS00036">
    <property type="entry name" value="BZIP_BASIC"/>
    <property type="match status" value="1"/>
</dbReference>
<keyword evidence="2" id="KW-0597">Phosphoprotein</keyword>
<dbReference type="GO" id="GO:0009738">
    <property type="term" value="P:abscisic acid-activated signaling pathway"/>
    <property type="evidence" value="ECO:0007669"/>
    <property type="project" value="UniProtKB-KW"/>
</dbReference>
<feature type="coiled-coil region" evidence="9">
    <location>
        <begin position="350"/>
        <end position="391"/>
    </location>
</feature>
<dbReference type="GO" id="GO:0009651">
    <property type="term" value="P:response to salt stress"/>
    <property type="evidence" value="ECO:0007669"/>
    <property type="project" value="UniProtKB-ARBA"/>
</dbReference>
<evidence type="ECO:0000256" key="10">
    <source>
        <dbReference type="SAM" id="MobiDB-lite"/>
    </source>
</evidence>
<dbReference type="InterPro" id="IPR004827">
    <property type="entry name" value="bZIP"/>
</dbReference>
<dbReference type="GO" id="GO:0003700">
    <property type="term" value="F:DNA-binding transcription factor activity"/>
    <property type="evidence" value="ECO:0007669"/>
    <property type="project" value="InterPro"/>
</dbReference>
<evidence type="ECO:0000256" key="6">
    <source>
        <dbReference type="ARBA" id="ARBA00023163"/>
    </source>
</evidence>
<evidence type="ECO:0000313" key="14">
    <source>
        <dbReference type="RefSeq" id="XP_022743529.1"/>
    </source>
</evidence>
<keyword evidence="4" id="KW-0805">Transcription regulation</keyword>
<keyword evidence="6" id="KW-0804">Transcription</keyword>
<evidence type="ECO:0000256" key="2">
    <source>
        <dbReference type="ARBA" id="ARBA00022553"/>
    </source>
</evidence>
<dbReference type="CDD" id="cd14707">
    <property type="entry name" value="bZIP_plant_BZIP46"/>
    <property type="match status" value="1"/>
</dbReference>
<evidence type="ECO:0000259" key="11">
    <source>
        <dbReference type="PROSITE" id="PS50217"/>
    </source>
</evidence>
<evidence type="ECO:0000256" key="1">
    <source>
        <dbReference type="ARBA" id="ARBA00004123"/>
    </source>
</evidence>
<evidence type="ECO:0000313" key="12">
    <source>
        <dbReference type="Proteomes" id="UP000515121"/>
    </source>
</evidence>
<sequence>MVATESEVESPSQVVDQQEKSHHFFALGRQSSIYSLTLDEFQNTLCEGRKNFGSMNMDEFLTNIWNAEENQAINSNNNNHQNDCANKQVSSHVHLSLNEAASSKGIAKQPSLPRQGSLTLPPPLCRKTVDEVWSEIRGGQQGQGQNNNSNVQSAENSTRQPTFGEMTLEDFLIKAGVVREHCVPTAVPPPQHQPRYGLYQNSNNPAVGRGFGSRPIMGMGSSGAFGGSPYQTMHPGGVFGESSGYVNDVKRGGGYQPAAPPPTAVCYNGKIAAAAGGYGPGQPMGVVSPMSPVSSKGMCTNQVDNKATQFGMEMGGLRGRKRIIDGPMEKVVERRQRRMIKNRESAARSRARKQAYTVELEAELNQLKQENAHLKQALAELERKRKQQYFEEWKMRTQTKAQKAKEKPRIMRRNLSCPL</sequence>
<evidence type="ECO:0000256" key="5">
    <source>
        <dbReference type="ARBA" id="ARBA00023125"/>
    </source>
</evidence>
<dbReference type="InterPro" id="IPR046347">
    <property type="entry name" value="bZIP_sf"/>
</dbReference>
<proteinExistence type="inferred from homology"/>
<dbReference type="RefSeq" id="XP_022743528.1">
    <property type="nucleotide sequence ID" value="XM_022887793.1"/>
</dbReference>
<keyword evidence="7" id="KW-0539">Nucleus</keyword>
<feature type="domain" description="BZIP" evidence="11">
    <location>
        <begin position="332"/>
        <end position="384"/>
    </location>
</feature>
<keyword evidence="3" id="KW-0938">Abscisic acid signaling pathway</keyword>
<keyword evidence="5" id="KW-0238">DNA-binding</keyword>
<dbReference type="GO" id="GO:0045893">
    <property type="term" value="P:positive regulation of DNA-templated transcription"/>
    <property type="evidence" value="ECO:0007669"/>
    <property type="project" value="InterPro"/>
</dbReference>
<dbReference type="OrthoDB" id="644067at2759"/>
<dbReference type="AlphaFoldDB" id="A0A6P5YSJ5"/>
<evidence type="ECO:0000256" key="9">
    <source>
        <dbReference type="SAM" id="Coils"/>
    </source>
</evidence>
<evidence type="ECO:0000256" key="3">
    <source>
        <dbReference type="ARBA" id="ARBA00022682"/>
    </source>
</evidence>
<dbReference type="InterPro" id="IPR043452">
    <property type="entry name" value="BZIP46-like"/>
</dbReference>
<organism evidence="12 13">
    <name type="scientific">Durio zibethinus</name>
    <name type="common">Durian</name>
    <dbReference type="NCBI Taxonomy" id="66656"/>
    <lineage>
        <taxon>Eukaryota</taxon>
        <taxon>Viridiplantae</taxon>
        <taxon>Streptophyta</taxon>
        <taxon>Embryophyta</taxon>
        <taxon>Tracheophyta</taxon>
        <taxon>Spermatophyta</taxon>
        <taxon>Magnoliopsida</taxon>
        <taxon>eudicotyledons</taxon>
        <taxon>Gunneridae</taxon>
        <taxon>Pentapetalae</taxon>
        <taxon>rosids</taxon>
        <taxon>malvids</taxon>
        <taxon>Malvales</taxon>
        <taxon>Malvaceae</taxon>
        <taxon>Helicteroideae</taxon>
        <taxon>Durio</taxon>
    </lineage>
</organism>
<dbReference type="GO" id="GO:0005634">
    <property type="term" value="C:nucleus"/>
    <property type="evidence" value="ECO:0007669"/>
    <property type="project" value="UniProtKB-SubCell"/>
</dbReference>
<comment type="subcellular location">
    <subcellularLocation>
        <location evidence="1">Nucleus</location>
    </subcellularLocation>
</comment>
<gene>
    <name evidence="13 14" type="primary">LOC111294481</name>
</gene>
<name>A0A6P5YSJ5_DURZI</name>
<dbReference type="Pfam" id="PF00170">
    <property type="entry name" value="bZIP_1"/>
    <property type="match status" value="1"/>
</dbReference>
<dbReference type="RefSeq" id="XP_022743529.1">
    <property type="nucleotide sequence ID" value="XM_022887794.1"/>
</dbReference>
<reference evidence="13 14" key="1">
    <citation type="submission" date="2025-04" db="UniProtKB">
        <authorList>
            <consortium name="RefSeq"/>
        </authorList>
    </citation>
    <scope>IDENTIFICATION</scope>
    <source>
        <tissue evidence="13 14">Fruit stalk</tissue>
    </source>
</reference>
<dbReference type="KEGG" id="dzi:111294481"/>
<accession>A0A6P5YSJ5</accession>
<dbReference type="GeneID" id="111294481"/>
<dbReference type="Gene3D" id="1.20.5.170">
    <property type="match status" value="1"/>
</dbReference>
<protein>
    <submittedName>
        <fullName evidence="13 14">Protein ABSCISIC ACID-INSENSITIVE 5-like</fullName>
    </submittedName>
</protein>
<dbReference type="GO" id="GO:0009414">
    <property type="term" value="P:response to water deprivation"/>
    <property type="evidence" value="ECO:0007669"/>
    <property type="project" value="UniProtKB-ARBA"/>
</dbReference>
<dbReference type="Proteomes" id="UP000515121">
    <property type="component" value="Unplaced"/>
</dbReference>
<dbReference type="GO" id="GO:0043565">
    <property type="term" value="F:sequence-specific DNA binding"/>
    <property type="evidence" value="ECO:0007669"/>
    <property type="project" value="UniProtKB-ARBA"/>
</dbReference>